<dbReference type="GO" id="GO:0046854">
    <property type="term" value="P:phosphatidylinositol phosphate biosynthetic process"/>
    <property type="evidence" value="ECO:0007669"/>
    <property type="project" value="TreeGrafter"/>
</dbReference>
<dbReference type="EMBL" id="UXUI01008483">
    <property type="protein sequence ID" value="VDD91621.1"/>
    <property type="molecule type" value="Genomic_DNA"/>
</dbReference>
<dbReference type="Pfam" id="PF01504">
    <property type="entry name" value="PIP5K"/>
    <property type="match status" value="2"/>
</dbReference>
<keyword evidence="1" id="KW-0808">Transferase</keyword>
<dbReference type="GO" id="GO:0005886">
    <property type="term" value="C:plasma membrane"/>
    <property type="evidence" value="ECO:0007669"/>
    <property type="project" value="TreeGrafter"/>
</dbReference>
<keyword evidence="1" id="KW-0547">Nucleotide-binding</keyword>
<dbReference type="GO" id="GO:0005524">
    <property type="term" value="F:ATP binding"/>
    <property type="evidence" value="ECO:0007669"/>
    <property type="project" value="UniProtKB-UniRule"/>
</dbReference>
<accession>A0A158QAT8</accession>
<dbReference type="InterPro" id="IPR023610">
    <property type="entry name" value="PInositol-4/5-P-5/4-kinase"/>
</dbReference>
<reference evidence="3 4" key="2">
    <citation type="submission" date="2018-10" db="EMBL/GenBank/DDBJ databases">
        <authorList>
            <consortium name="Pathogen Informatics"/>
        </authorList>
    </citation>
    <scope>NUCLEOTIDE SEQUENCE [LARGE SCALE GENOMIC DNA]</scope>
</reference>
<dbReference type="PROSITE" id="PS51455">
    <property type="entry name" value="PIPK"/>
    <property type="match status" value="1"/>
</dbReference>
<dbReference type="InterPro" id="IPR002498">
    <property type="entry name" value="PInositol-4-P-4/5-kinase_core"/>
</dbReference>
<protein>
    <submittedName>
        <fullName evidence="5">PIPK domain-containing protein</fullName>
    </submittedName>
</protein>
<dbReference type="PANTHER" id="PTHR23086">
    <property type="entry name" value="PHOSPHATIDYLINOSITOL-4-PHOSPHATE 5-KINASE"/>
    <property type="match status" value="1"/>
</dbReference>
<keyword evidence="1" id="KW-0067">ATP-binding</keyword>
<sequence length="437" mass="49632">MSIQAVRFAPQSAGGALIQEQAASSTPNATAELLKPWVFKFWRPVVKTCVEEGFPSLTQDSTDDKENSFAVEIREAREYWVAGFEVEVNFEVLVSDEGRTQEEFEKHKLGHRRIDKQGEVSYKRVPTNALMGAIQLGIANSIGSLASKPVRDLLLQDFAVIETVSFPSSGSQLTPSHGYGDFRFQTYAPVAFRTFRGLFNIKAADFLRSICTEPLKELSNAGASGSIFYVSSDDQFIIKTVQHKEAEFLQKLLPGYYMITTSLNYIRDIVRRILRTVCKMSGLVVQSYETRQVAPKEFVSQLRISFVTMLNISYEKIKTFSERFVFLVSCFTIFIVDFNELKKFQSLGKNIRLLVMNNLLPQSIVMHEKYDLKGSTYKRYASKSERAKASPTLKDLDFVKEHPEGFHLESASYDALVKTLSRDCLVCFKLDRFLVFL</sequence>
<keyword evidence="1" id="KW-0418">Kinase</keyword>
<dbReference type="WBParaSite" id="EVEC_0000682401-mRNA-1">
    <property type="protein sequence ID" value="EVEC_0000682401-mRNA-1"/>
    <property type="gene ID" value="EVEC_0000682401"/>
</dbReference>
<evidence type="ECO:0000259" key="2">
    <source>
        <dbReference type="PROSITE" id="PS51455"/>
    </source>
</evidence>
<dbReference type="Proteomes" id="UP000274131">
    <property type="component" value="Unassembled WGS sequence"/>
</dbReference>
<dbReference type="InterPro" id="IPR027484">
    <property type="entry name" value="PInositol-4-P-5-kinase_N"/>
</dbReference>
<dbReference type="PANTHER" id="PTHR23086:SF101">
    <property type="entry name" value="LP03320P-RELATED"/>
    <property type="match status" value="1"/>
</dbReference>
<dbReference type="STRING" id="51028.A0A158QAT8"/>
<dbReference type="Gene3D" id="3.30.810.10">
    <property type="entry name" value="2-Layer Sandwich"/>
    <property type="match status" value="1"/>
</dbReference>
<feature type="domain" description="PIPK" evidence="2">
    <location>
        <begin position="126"/>
        <end position="437"/>
    </location>
</feature>
<evidence type="ECO:0000313" key="3">
    <source>
        <dbReference type="EMBL" id="VDD91621.1"/>
    </source>
</evidence>
<dbReference type="OrthoDB" id="70770at2759"/>
<name>A0A158QAT8_ENTVE</name>
<evidence type="ECO:0000256" key="1">
    <source>
        <dbReference type="PROSITE-ProRule" id="PRU00781"/>
    </source>
</evidence>
<keyword evidence="4" id="KW-1185">Reference proteome</keyword>
<dbReference type="SMART" id="SM00330">
    <property type="entry name" value="PIPKc"/>
    <property type="match status" value="1"/>
</dbReference>
<evidence type="ECO:0000313" key="4">
    <source>
        <dbReference type="Proteomes" id="UP000274131"/>
    </source>
</evidence>
<gene>
    <name evidence="3" type="ORF">EVEC_LOCUS6372</name>
</gene>
<dbReference type="GO" id="GO:0016308">
    <property type="term" value="F:1-phosphatidylinositol-4-phosphate 5-kinase activity"/>
    <property type="evidence" value="ECO:0007669"/>
    <property type="project" value="TreeGrafter"/>
</dbReference>
<dbReference type="Gene3D" id="3.30.800.10">
    <property type="entry name" value="Phosphatidylinositol Phosphate Kinase II Beta"/>
    <property type="match status" value="1"/>
</dbReference>
<organism evidence="5">
    <name type="scientific">Enterobius vermicularis</name>
    <name type="common">Human pinworm</name>
    <dbReference type="NCBI Taxonomy" id="51028"/>
    <lineage>
        <taxon>Eukaryota</taxon>
        <taxon>Metazoa</taxon>
        <taxon>Ecdysozoa</taxon>
        <taxon>Nematoda</taxon>
        <taxon>Chromadorea</taxon>
        <taxon>Rhabditida</taxon>
        <taxon>Spirurina</taxon>
        <taxon>Oxyuridomorpha</taxon>
        <taxon>Oxyuroidea</taxon>
        <taxon>Oxyuridae</taxon>
        <taxon>Enterobius</taxon>
    </lineage>
</organism>
<dbReference type="AlphaFoldDB" id="A0A158QAT8"/>
<dbReference type="InterPro" id="IPR027483">
    <property type="entry name" value="PInositol-4-P-4/5-kinase_C_sf"/>
</dbReference>
<dbReference type="SUPFAM" id="SSF56104">
    <property type="entry name" value="SAICAR synthase-like"/>
    <property type="match status" value="1"/>
</dbReference>
<proteinExistence type="predicted"/>
<reference evidence="5" key="1">
    <citation type="submission" date="2016-04" db="UniProtKB">
        <authorList>
            <consortium name="WormBaseParasite"/>
        </authorList>
    </citation>
    <scope>IDENTIFICATION</scope>
</reference>
<evidence type="ECO:0000313" key="5">
    <source>
        <dbReference type="WBParaSite" id="EVEC_0000682401-mRNA-1"/>
    </source>
</evidence>